<dbReference type="AlphaFoldDB" id="A0A516KE85"/>
<feature type="transmembrane region" description="Helical" evidence="1">
    <location>
        <begin position="18"/>
        <end position="39"/>
    </location>
</feature>
<accession>A0A516KE85</accession>
<evidence type="ECO:0000313" key="3">
    <source>
        <dbReference type="Proteomes" id="UP000315215"/>
    </source>
</evidence>
<gene>
    <name evidence="2" type="ORF">FN924_05740</name>
</gene>
<keyword evidence="3" id="KW-1185">Reference proteome</keyword>
<feature type="transmembrane region" description="Helical" evidence="1">
    <location>
        <begin position="51"/>
        <end position="75"/>
    </location>
</feature>
<protein>
    <submittedName>
        <fullName evidence="2">DUF3267 domain-containing protein</fullName>
    </submittedName>
</protein>
<name>A0A516KE85_9BACI</name>
<dbReference type="OrthoDB" id="2360495at2"/>
<keyword evidence="1" id="KW-0472">Membrane</keyword>
<proteinExistence type="predicted"/>
<dbReference type="KEGG" id="aqt:FN924_05740"/>
<keyword evidence="1" id="KW-1133">Transmembrane helix</keyword>
<dbReference type="InterPro" id="IPR021683">
    <property type="entry name" value="DUF3267"/>
</dbReference>
<feature type="transmembrane region" description="Helical" evidence="1">
    <location>
        <begin position="108"/>
        <end position="129"/>
    </location>
</feature>
<evidence type="ECO:0000313" key="2">
    <source>
        <dbReference type="EMBL" id="QDP39721.1"/>
    </source>
</evidence>
<reference evidence="2 3" key="1">
    <citation type="submission" date="2019-07" db="EMBL/GenBank/DDBJ databases">
        <authorList>
            <person name="Li J."/>
        </authorList>
    </citation>
    <scope>NUCLEOTIDE SEQUENCE [LARGE SCALE GENOMIC DNA]</scope>
    <source>
        <strain evidence="2 3">TKL69</strain>
    </source>
</reference>
<dbReference type="RefSeq" id="WP_143892579.1">
    <property type="nucleotide sequence ID" value="NZ_CP041666.1"/>
</dbReference>
<evidence type="ECO:0000256" key="1">
    <source>
        <dbReference type="SAM" id="Phobius"/>
    </source>
</evidence>
<dbReference type="EMBL" id="CP041666">
    <property type="protein sequence ID" value="QDP39721.1"/>
    <property type="molecule type" value="Genomic_DNA"/>
</dbReference>
<sequence length="178" mass="20292">MNCWKSINLSKEFGSNRIYLISMIVGLLSFIILYLPFSIIHHSSNVKDYGLFPLLFGLLILPLAHKVAHLVPLLVMNKKIKIKWKNKKKNLPNFSFRTHGKMSKNTSLFVLLSPTVLITIPCIVGGYFIPDFFAYFVLFAAINITFSLEDFLYAAYLVKAPKRCVIDNAQDGYDILIN</sequence>
<organism evidence="2 3">
    <name type="scientific">Radiobacillus deserti</name>
    <dbReference type="NCBI Taxonomy" id="2594883"/>
    <lineage>
        <taxon>Bacteria</taxon>
        <taxon>Bacillati</taxon>
        <taxon>Bacillota</taxon>
        <taxon>Bacilli</taxon>
        <taxon>Bacillales</taxon>
        <taxon>Bacillaceae</taxon>
        <taxon>Radiobacillus</taxon>
    </lineage>
</organism>
<dbReference type="Proteomes" id="UP000315215">
    <property type="component" value="Chromosome"/>
</dbReference>
<keyword evidence="1" id="KW-0812">Transmembrane</keyword>
<feature type="transmembrane region" description="Helical" evidence="1">
    <location>
        <begin position="135"/>
        <end position="158"/>
    </location>
</feature>
<dbReference type="Pfam" id="PF11667">
    <property type="entry name" value="DUF3267"/>
    <property type="match status" value="1"/>
</dbReference>